<evidence type="ECO:0000256" key="3">
    <source>
        <dbReference type="ARBA" id="ARBA00008698"/>
    </source>
</evidence>
<evidence type="ECO:0000313" key="14">
    <source>
        <dbReference type="Proteomes" id="UP001301769"/>
    </source>
</evidence>
<keyword evidence="10 12" id="KW-1133">Transmembrane helix</keyword>
<evidence type="ECO:0000256" key="11">
    <source>
        <dbReference type="ARBA" id="ARBA00023136"/>
    </source>
</evidence>
<feature type="transmembrane region" description="Helical" evidence="12">
    <location>
        <begin position="138"/>
        <end position="159"/>
    </location>
</feature>
<keyword evidence="14" id="KW-1185">Reference proteome</keyword>
<keyword evidence="7 12" id="KW-0808">Transferase</keyword>
<dbReference type="GO" id="GO:0004376">
    <property type="term" value="F:GPI mannosyltransferase activity"/>
    <property type="evidence" value="ECO:0007669"/>
    <property type="project" value="InterPro"/>
</dbReference>
<feature type="transmembrane region" description="Helical" evidence="12">
    <location>
        <begin position="405"/>
        <end position="424"/>
    </location>
</feature>
<comment type="similarity">
    <text evidence="3 12">Belongs to the PIGV family.</text>
</comment>
<dbReference type="GO" id="GO:0006506">
    <property type="term" value="P:GPI anchor biosynthetic process"/>
    <property type="evidence" value="ECO:0007669"/>
    <property type="project" value="UniProtKB-KW"/>
</dbReference>
<feature type="transmembrane region" description="Helical" evidence="12">
    <location>
        <begin position="194"/>
        <end position="215"/>
    </location>
</feature>
<dbReference type="EC" id="2.4.1.-" evidence="12"/>
<comment type="pathway">
    <text evidence="2 12">Glycolipid biosynthesis; glycosylphosphatidylinositol-anchor biosynthesis.</text>
</comment>
<keyword evidence="8 12" id="KW-0812">Transmembrane</keyword>
<dbReference type="EMBL" id="MU858241">
    <property type="protein sequence ID" value="KAK4208490.1"/>
    <property type="molecule type" value="Genomic_DNA"/>
</dbReference>
<evidence type="ECO:0000256" key="7">
    <source>
        <dbReference type="ARBA" id="ARBA00022679"/>
    </source>
</evidence>
<dbReference type="AlphaFoldDB" id="A0AAN6XZK1"/>
<gene>
    <name evidence="13" type="ORF">QBC37DRAFT_431890</name>
</gene>
<evidence type="ECO:0000256" key="9">
    <source>
        <dbReference type="ARBA" id="ARBA00022824"/>
    </source>
</evidence>
<evidence type="ECO:0000256" key="4">
    <source>
        <dbReference type="ARBA" id="ARBA00013795"/>
    </source>
</evidence>
<organism evidence="13 14">
    <name type="scientific">Rhypophila decipiens</name>
    <dbReference type="NCBI Taxonomy" id="261697"/>
    <lineage>
        <taxon>Eukaryota</taxon>
        <taxon>Fungi</taxon>
        <taxon>Dikarya</taxon>
        <taxon>Ascomycota</taxon>
        <taxon>Pezizomycotina</taxon>
        <taxon>Sordariomycetes</taxon>
        <taxon>Sordariomycetidae</taxon>
        <taxon>Sordariales</taxon>
        <taxon>Naviculisporaceae</taxon>
        <taxon>Rhypophila</taxon>
    </lineage>
</organism>
<comment type="function">
    <text evidence="12">Mannosyltransferase involved in glycosylphosphatidylinositol-anchor biosynthesis.</text>
</comment>
<keyword evidence="5 12" id="KW-0337">GPI-anchor biosynthesis</keyword>
<dbReference type="PANTHER" id="PTHR12468">
    <property type="entry name" value="GPI MANNOSYLTRANSFERASE 2"/>
    <property type="match status" value="1"/>
</dbReference>
<keyword evidence="6 12" id="KW-0328">Glycosyltransferase</keyword>
<dbReference type="GO" id="GO:0031501">
    <property type="term" value="C:mannosyltransferase complex"/>
    <property type="evidence" value="ECO:0007669"/>
    <property type="project" value="TreeGrafter"/>
</dbReference>
<evidence type="ECO:0000256" key="1">
    <source>
        <dbReference type="ARBA" id="ARBA00004477"/>
    </source>
</evidence>
<evidence type="ECO:0000256" key="6">
    <source>
        <dbReference type="ARBA" id="ARBA00022676"/>
    </source>
</evidence>
<protein>
    <recommendedName>
        <fullName evidence="4 12">GPI mannosyltransferase 2</fullName>
        <ecNumber evidence="12">2.4.1.-</ecNumber>
    </recommendedName>
</protein>
<evidence type="ECO:0000256" key="8">
    <source>
        <dbReference type="ARBA" id="ARBA00022692"/>
    </source>
</evidence>
<comment type="subcellular location">
    <subcellularLocation>
        <location evidence="1 12">Endoplasmic reticulum membrane</location>
        <topology evidence="1 12">Multi-pass membrane protein</topology>
    </subcellularLocation>
</comment>
<keyword evidence="9 12" id="KW-0256">Endoplasmic reticulum</keyword>
<evidence type="ECO:0000256" key="12">
    <source>
        <dbReference type="RuleBase" id="RU363112"/>
    </source>
</evidence>
<evidence type="ECO:0000256" key="2">
    <source>
        <dbReference type="ARBA" id="ARBA00004687"/>
    </source>
</evidence>
<accession>A0AAN6XZK1</accession>
<feature type="transmembrane region" description="Helical" evidence="12">
    <location>
        <begin position="165"/>
        <end position="182"/>
    </location>
</feature>
<dbReference type="GO" id="GO:0000009">
    <property type="term" value="F:alpha-1,6-mannosyltransferase activity"/>
    <property type="evidence" value="ECO:0007669"/>
    <property type="project" value="InterPro"/>
</dbReference>
<feature type="transmembrane region" description="Helical" evidence="12">
    <location>
        <begin position="12"/>
        <end position="29"/>
    </location>
</feature>
<dbReference type="InterPro" id="IPR007315">
    <property type="entry name" value="PIG-V/Gpi18"/>
</dbReference>
<dbReference type="PANTHER" id="PTHR12468:SF2">
    <property type="entry name" value="GPI MANNOSYLTRANSFERASE 2"/>
    <property type="match status" value="1"/>
</dbReference>
<sequence length="427" mass="46412">MKSKVLSHPIQSLITLFISWKIFLLLVALCSPGPGYDTSTTLATRNYQLAAPLTYVIDKLTRWDAIYFVKVAARGYKYEQEWAWGWGFTRLITLCTAAIQKLGVPEYEGLEAAIAIVIAIVSHLLSVIVLYHLTLSVFSGAVGTAFTAAALHILSPAGLFLSAPYAESSCAFLTFAGCLLFSKSLGPSSVSKDLLVFASGLVLGLATAFRSNGLLSGLLLLEEAFRTLFTLMQGFSLSTVCRLVATGLGGLAVAFGFLFPQYIAYSEYCSDPSSRPWCGWTFPSVYVFVQAHYWNNGLFNYWTLSNLPLFVLGAPMFIIMGVSGLWALGGGPFGSDTKAVKSQSLPDERGRQVLRNLAVIQLLLGVYTLTTAHAQIINRISSASPVWIWFLAVGFSKRTPFARNFVAFMVIYAVVQGGLFASFLPPA</sequence>
<feature type="transmembrane region" description="Helical" evidence="12">
    <location>
        <begin position="277"/>
        <end position="295"/>
    </location>
</feature>
<feature type="transmembrane region" description="Helical" evidence="12">
    <location>
        <begin position="307"/>
        <end position="333"/>
    </location>
</feature>
<evidence type="ECO:0000313" key="13">
    <source>
        <dbReference type="EMBL" id="KAK4208490.1"/>
    </source>
</evidence>
<proteinExistence type="inferred from homology"/>
<feature type="transmembrane region" description="Helical" evidence="12">
    <location>
        <begin position="235"/>
        <end position="265"/>
    </location>
</feature>
<dbReference type="Pfam" id="PF04188">
    <property type="entry name" value="Mannosyl_trans2"/>
    <property type="match status" value="1"/>
</dbReference>
<reference evidence="13" key="1">
    <citation type="journal article" date="2023" name="Mol. Phylogenet. Evol.">
        <title>Genome-scale phylogeny and comparative genomics of the fungal order Sordariales.</title>
        <authorList>
            <person name="Hensen N."/>
            <person name="Bonometti L."/>
            <person name="Westerberg I."/>
            <person name="Brannstrom I.O."/>
            <person name="Guillou S."/>
            <person name="Cros-Aarteil S."/>
            <person name="Calhoun S."/>
            <person name="Haridas S."/>
            <person name="Kuo A."/>
            <person name="Mondo S."/>
            <person name="Pangilinan J."/>
            <person name="Riley R."/>
            <person name="LaButti K."/>
            <person name="Andreopoulos B."/>
            <person name="Lipzen A."/>
            <person name="Chen C."/>
            <person name="Yan M."/>
            <person name="Daum C."/>
            <person name="Ng V."/>
            <person name="Clum A."/>
            <person name="Steindorff A."/>
            <person name="Ohm R.A."/>
            <person name="Martin F."/>
            <person name="Silar P."/>
            <person name="Natvig D.O."/>
            <person name="Lalanne C."/>
            <person name="Gautier V."/>
            <person name="Ament-Velasquez S.L."/>
            <person name="Kruys A."/>
            <person name="Hutchinson M.I."/>
            <person name="Powell A.J."/>
            <person name="Barry K."/>
            <person name="Miller A.N."/>
            <person name="Grigoriev I.V."/>
            <person name="Debuchy R."/>
            <person name="Gladieux P."/>
            <person name="Hiltunen Thoren M."/>
            <person name="Johannesson H."/>
        </authorList>
    </citation>
    <scope>NUCLEOTIDE SEQUENCE</scope>
    <source>
        <strain evidence="13">PSN293</strain>
    </source>
</reference>
<dbReference type="GO" id="GO:0005789">
    <property type="term" value="C:endoplasmic reticulum membrane"/>
    <property type="evidence" value="ECO:0007669"/>
    <property type="project" value="UniProtKB-SubCell"/>
</dbReference>
<comment type="caution">
    <text evidence="13">The sequence shown here is derived from an EMBL/GenBank/DDBJ whole genome shotgun (WGS) entry which is preliminary data.</text>
</comment>
<name>A0AAN6XZK1_9PEZI</name>
<evidence type="ECO:0000256" key="5">
    <source>
        <dbReference type="ARBA" id="ARBA00022502"/>
    </source>
</evidence>
<dbReference type="Proteomes" id="UP001301769">
    <property type="component" value="Unassembled WGS sequence"/>
</dbReference>
<keyword evidence="11 12" id="KW-0472">Membrane</keyword>
<reference evidence="13" key="2">
    <citation type="submission" date="2023-05" db="EMBL/GenBank/DDBJ databases">
        <authorList>
            <consortium name="Lawrence Berkeley National Laboratory"/>
            <person name="Steindorff A."/>
            <person name="Hensen N."/>
            <person name="Bonometti L."/>
            <person name="Westerberg I."/>
            <person name="Brannstrom I.O."/>
            <person name="Guillou S."/>
            <person name="Cros-Aarteil S."/>
            <person name="Calhoun S."/>
            <person name="Haridas S."/>
            <person name="Kuo A."/>
            <person name="Mondo S."/>
            <person name="Pangilinan J."/>
            <person name="Riley R."/>
            <person name="Labutti K."/>
            <person name="Andreopoulos B."/>
            <person name="Lipzen A."/>
            <person name="Chen C."/>
            <person name="Yanf M."/>
            <person name="Daum C."/>
            <person name="Ng V."/>
            <person name="Clum A."/>
            <person name="Ohm R."/>
            <person name="Martin F."/>
            <person name="Silar P."/>
            <person name="Natvig D."/>
            <person name="Lalanne C."/>
            <person name="Gautier V."/>
            <person name="Ament-Velasquez S.L."/>
            <person name="Kruys A."/>
            <person name="Hutchinson M.I."/>
            <person name="Powell A.J."/>
            <person name="Barry K."/>
            <person name="Miller A.N."/>
            <person name="Grigoriev I.V."/>
            <person name="Debuchy R."/>
            <person name="Gladieux P."/>
            <person name="Thoren M.H."/>
            <person name="Johannesson H."/>
        </authorList>
    </citation>
    <scope>NUCLEOTIDE SEQUENCE</scope>
    <source>
        <strain evidence="13">PSN293</strain>
    </source>
</reference>
<feature type="transmembrane region" description="Helical" evidence="12">
    <location>
        <begin position="112"/>
        <end position="131"/>
    </location>
</feature>
<evidence type="ECO:0000256" key="10">
    <source>
        <dbReference type="ARBA" id="ARBA00022989"/>
    </source>
</evidence>